<name>A0A1J7FNW5_LUPAN</name>
<evidence type="ECO:0000313" key="2">
    <source>
        <dbReference type="Proteomes" id="UP000188354"/>
    </source>
</evidence>
<proteinExistence type="predicted"/>
<dbReference type="Proteomes" id="UP000188354">
    <property type="component" value="Unassembled WGS sequence"/>
</dbReference>
<organism evidence="1 2">
    <name type="scientific">Lupinus angustifolius</name>
    <name type="common">Narrow-leaved blue lupine</name>
    <dbReference type="NCBI Taxonomy" id="3871"/>
    <lineage>
        <taxon>Eukaryota</taxon>
        <taxon>Viridiplantae</taxon>
        <taxon>Streptophyta</taxon>
        <taxon>Embryophyta</taxon>
        <taxon>Tracheophyta</taxon>
        <taxon>Spermatophyta</taxon>
        <taxon>Magnoliopsida</taxon>
        <taxon>eudicotyledons</taxon>
        <taxon>Gunneridae</taxon>
        <taxon>Pentapetalae</taxon>
        <taxon>rosids</taxon>
        <taxon>fabids</taxon>
        <taxon>Fabales</taxon>
        <taxon>Fabaceae</taxon>
        <taxon>Papilionoideae</taxon>
        <taxon>50 kb inversion clade</taxon>
        <taxon>genistoids sensu lato</taxon>
        <taxon>core genistoids</taxon>
        <taxon>Genisteae</taxon>
        <taxon>Lupinus</taxon>
    </lineage>
</organism>
<accession>A0A1J7FNW5</accession>
<dbReference type="Gramene" id="OIV89693">
    <property type="protein sequence ID" value="OIV89693"/>
    <property type="gene ID" value="TanjilG_07169"/>
</dbReference>
<dbReference type="AlphaFoldDB" id="A0A1J7FNW5"/>
<dbReference type="EMBL" id="KV862254">
    <property type="protein sequence ID" value="OIV89693.1"/>
    <property type="molecule type" value="Genomic_DNA"/>
</dbReference>
<sequence length="50" mass="5774">MSHYMNYLWEYGVTPNKKRMDVSKNNNNKETKLDLTESRACNGHLTVQGG</sequence>
<gene>
    <name evidence="1" type="ORF">TanjilG_07169</name>
</gene>
<evidence type="ECO:0000313" key="1">
    <source>
        <dbReference type="EMBL" id="OIV89693.1"/>
    </source>
</evidence>
<keyword evidence="2" id="KW-1185">Reference proteome</keyword>
<protein>
    <submittedName>
        <fullName evidence="1">Uncharacterized protein</fullName>
    </submittedName>
</protein>
<reference evidence="1 2" key="1">
    <citation type="journal article" date="2017" name="Plant Biotechnol. J.">
        <title>A comprehensive draft genome sequence for lupin (Lupinus angustifolius), an emerging health food: insights into plant-microbe interactions and legume evolution.</title>
        <authorList>
            <person name="Hane J.K."/>
            <person name="Ming Y."/>
            <person name="Kamphuis L.G."/>
            <person name="Nelson M.N."/>
            <person name="Garg G."/>
            <person name="Atkins C.A."/>
            <person name="Bayer P.E."/>
            <person name="Bravo A."/>
            <person name="Bringans S."/>
            <person name="Cannon S."/>
            <person name="Edwards D."/>
            <person name="Foley R."/>
            <person name="Gao L.L."/>
            <person name="Harrison M.J."/>
            <person name="Huang W."/>
            <person name="Hurgobin B."/>
            <person name="Li S."/>
            <person name="Liu C.W."/>
            <person name="McGrath A."/>
            <person name="Morahan G."/>
            <person name="Murray J."/>
            <person name="Weller J."/>
            <person name="Jian J."/>
            <person name="Singh K.B."/>
        </authorList>
    </citation>
    <scope>NUCLEOTIDE SEQUENCE [LARGE SCALE GENOMIC DNA]</scope>
    <source>
        <strain evidence="2">cv. Tanjil</strain>
        <tissue evidence="1">Whole plant</tissue>
    </source>
</reference>